<dbReference type="PROSITE" id="PS51083">
    <property type="entry name" value="ZF_HIT"/>
    <property type="match status" value="1"/>
</dbReference>
<dbReference type="SUPFAM" id="SSF144232">
    <property type="entry name" value="HIT/MYND zinc finger-like"/>
    <property type="match status" value="1"/>
</dbReference>
<dbReference type="GO" id="GO:0048254">
    <property type="term" value="P:snoRNA localization"/>
    <property type="evidence" value="ECO:0007669"/>
    <property type="project" value="TreeGrafter"/>
</dbReference>
<organism evidence="6 7">
    <name type="scientific">Canna indica</name>
    <name type="common">Indian-shot</name>
    <dbReference type="NCBI Taxonomy" id="4628"/>
    <lineage>
        <taxon>Eukaryota</taxon>
        <taxon>Viridiplantae</taxon>
        <taxon>Streptophyta</taxon>
        <taxon>Embryophyta</taxon>
        <taxon>Tracheophyta</taxon>
        <taxon>Spermatophyta</taxon>
        <taxon>Magnoliopsida</taxon>
        <taxon>Liliopsida</taxon>
        <taxon>Zingiberales</taxon>
        <taxon>Cannaceae</taxon>
        <taxon>Canna</taxon>
    </lineage>
</organism>
<evidence type="ECO:0000313" key="6">
    <source>
        <dbReference type="EMBL" id="WOL06335.1"/>
    </source>
</evidence>
<reference evidence="6 7" key="1">
    <citation type="submission" date="2023-10" db="EMBL/GenBank/DDBJ databases">
        <title>Chromosome-scale genome assembly provides insights into flower coloration mechanisms of Canna indica.</title>
        <authorList>
            <person name="Li C."/>
        </authorList>
    </citation>
    <scope>NUCLEOTIDE SEQUENCE [LARGE SCALE GENOMIC DNA]</scope>
    <source>
        <tissue evidence="6">Flower</tissue>
    </source>
</reference>
<evidence type="ECO:0000313" key="7">
    <source>
        <dbReference type="Proteomes" id="UP001327560"/>
    </source>
</evidence>
<evidence type="ECO:0000256" key="3">
    <source>
        <dbReference type="ARBA" id="ARBA00022833"/>
    </source>
</evidence>
<dbReference type="GO" id="GO:0005634">
    <property type="term" value="C:nucleus"/>
    <property type="evidence" value="ECO:0007669"/>
    <property type="project" value="TreeGrafter"/>
</dbReference>
<evidence type="ECO:0000256" key="4">
    <source>
        <dbReference type="PROSITE-ProRule" id="PRU00453"/>
    </source>
</evidence>
<dbReference type="Proteomes" id="UP001327560">
    <property type="component" value="Chromosome 4"/>
</dbReference>
<evidence type="ECO:0000256" key="1">
    <source>
        <dbReference type="ARBA" id="ARBA00022723"/>
    </source>
</evidence>
<dbReference type="InterPro" id="IPR051639">
    <property type="entry name" value="BCD1"/>
</dbReference>
<dbReference type="PANTHER" id="PTHR13483">
    <property type="entry name" value="BOX C_D SNORNA PROTEIN 1-RELATED"/>
    <property type="match status" value="1"/>
</dbReference>
<dbReference type="EMBL" id="CP136893">
    <property type="protein sequence ID" value="WOL06335.1"/>
    <property type="molecule type" value="Genomic_DNA"/>
</dbReference>
<dbReference type="GO" id="GO:0008270">
    <property type="term" value="F:zinc ion binding"/>
    <property type="evidence" value="ECO:0007669"/>
    <property type="project" value="UniProtKB-UniRule"/>
</dbReference>
<keyword evidence="2 4" id="KW-0863">Zinc-finger</keyword>
<sequence length="136" mass="15684">MGPRCPPRKCEVCCEAQSKYKCPNCFAPYCSLGCFKKHKENPCGKPVPLMEEQRNLIIPKRSYEVNEQSWVVDKEHLQLIANSSEIREALKDEDLRKTIQKIANVDDPENQLTEAMKKEHVFGDFAEKILSMVNQQ</sequence>
<evidence type="ECO:0000256" key="2">
    <source>
        <dbReference type="ARBA" id="ARBA00022771"/>
    </source>
</evidence>
<dbReference type="InterPro" id="IPR007529">
    <property type="entry name" value="Znf_HIT"/>
</dbReference>
<dbReference type="GO" id="GO:0000492">
    <property type="term" value="P:box C/D snoRNP assembly"/>
    <property type="evidence" value="ECO:0007669"/>
    <property type="project" value="TreeGrafter"/>
</dbReference>
<dbReference type="GO" id="GO:0070761">
    <property type="term" value="C:pre-snoRNP complex"/>
    <property type="evidence" value="ECO:0007669"/>
    <property type="project" value="TreeGrafter"/>
</dbReference>
<name>A0AAQ3KFE5_9LILI</name>
<dbReference type="PANTHER" id="PTHR13483:SF11">
    <property type="entry name" value="ZINC FINGER HIT DOMAIN-CONTAINING PROTEIN 3"/>
    <property type="match status" value="1"/>
</dbReference>
<protein>
    <submittedName>
        <fullName evidence="6">Zinc finger HIT domain-containing protein 3</fullName>
    </submittedName>
</protein>
<keyword evidence="1" id="KW-0479">Metal-binding</keyword>
<feature type="domain" description="HIT-type" evidence="5">
    <location>
        <begin position="10"/>
        <end position="43"/>
    </location>
</feature>
<dbReference type="Pfam" id="PF04438">
    <property type="entry name" value="zf-HIT"/>
    <property type="match status" value="1"/>
</dbReference>
<dbReference type="GO" id="GO:0000463">
    <property type="term" value="P:maturation of LSU-rRNA from tricistronic rRNA transcript (SSU-rRNA, 5.8S rRNA, LSU-rRNA)"/>
    <property type="evidence" value="ECO:0007669"/>
    <property type="project" value="TreeGrafter"/>
</dbReference>
<proteinExistence type="predicted"/>
<accession>A0AAQ3KFE5</accession>
<keyword evidence="3" id="KW-0862">Zinc</keyword>
<keyword evidence="7" id="KW-1185">Reference proteome</keyword>
<evidence type="ECO:0000259" key="5">
    <source>
        <dbReference type="PROSITE" id="PS51083"/>
    </source>
</evidence>
<gene>
    <name evidence="6" type="ORF">Cni_G15067</name>
</gene>
<dbReference type="AlphaFoldDB" id="A0AAQ3KFE5"/>
<dbReference type="Gene3D" id="3.30.60.190">
    <property type="match status" value="1"/>
</dbReference>
<dbReference type="CDD" id="cd23024">
    <property type="entry name" value="zf-HIT_ZNHIT2-3"/>
    <property type="match status" value="1"/>
</dbReference>